<sequence length="45" mass="5014">MKDKLQAAMSVKLKGLNINEQPPRLVRSNAAFDSNDSNPDSKKKK</sequence>
<protein>
    <submittedName>
        <fullName evidence="2">Uncharacterized protein</fullName>
    </submittedName>
</protein>
<dbReference type="AlphaFoldDB" id="A0A1Y6IVQ1"/>
<gene>
    <name evidence="2" type="ORF">VIM7927_02378</name>
</gene>
<name>A0A1Y6IVQ1_9VIBR</name>
<dbReference type="EMBL" id="FXXI01000003">
    <property type="protein sequence ID" value="SMS01101.1"/>
    <property type="molecule type" value="Genomic_DNA"/>
</dbReference>
<evidence type="ECO:0000313" key="2">
    <source>
        <dbReference type="EMBL" id="SMS01101.1"/>
    </source>
</evidence>
<dbReference type="Proteomes" id="UP000196125">
    <property type="component" value="Unassembled WGS sequence"/>
</dbReference>
<feature type="region of interest" description="Disordered" evidence="1">
    <location>
        <begin position="17"/>
        <end position="45"/>
    </location>
</feature>
<evidence type="ECO:0000313" key="3">
    <source>
        <dbReference type="Proteomes" id="UP000196125"/>
    </source>
</evidence>
<proteinExistence type="predicted"/>
<accession>A0A1Y6IVQ1</accession>
<evidence type="ECO:0000256" key="1">
    <source>
        <dbReference type="SAM" id="MobiDB-lite"/>
    </source>
</evidence>
<organism evidence="2 3">
    <name type="scientific">Vibrio mangrovi</name>
    <dbReference type="NCBI Taxonomy" id="474394"/>
    <lineage>
        <taxon>Bacteria</taxon>
        <taxon>Pseudomonadati</taxon>
        <taxon>Pseudomonadota</taxon>
        <taxon>Gammaproteobacteria</taxon>
        <taxon>Vibrionales</taxon>
        <taxon>Vibrionaceae</taxon>
        <taxon>Vibrio</taxon>
    </lineage>
</organism>
<reference evidence="2 3" key="1">
    <citation type="submission" date="2017-05" db="EMBL/GenBank/DDBJ databases">
        <authorList>
            <person name="Song R."/>
            <person name="Chenine A.L."/>
            <person name="Ruprecht R.M."/>
        </authorList>
    </citation>
    <scope>NUCLEOTIDE SEQUENCE [LARGE SCALE GENOMIC DNA]</scope>
    <source>
        <strain evidence="2 3">CECT 7927</strain>
    </source>
</reference>